<comment type="subunit">
    <text evidence="4">Monomer. Interacts with the flagellar basal bodies.</text>
</comment>
<evidence type="ECO:0000256" key="4">
    <source>
        <dbReference type="HAMAP-Rule" id="MF_01457"/>
    </source>
</evidence>
<keyword evidence="2 4" id="KW-0547">Nucleotide-binding</keyword>
<evidence type="ECO:0000313" key="7">
    <source>
        <dbReference type="EMBL" id="KRG87610.1"/>
    </source>
</evidence>
<reference evidence="7 8" key="1">
    <citation type="submission" date="2015-05" db="EMBL/GenBank/DDBJ databases">
        <title>Genome sequencing and analysis of members of genus Stenotrophomonas.</title>
        <authorList>
            <person name="Patil P.P."/>
            <person name="Midha S."/>
            <person name="Patil P.B."/>
        </authorList>
    </citation>
    <scope>NUCLEOTIDE SEQUENCE [LARGE SCALE GENOMIC DNA]</scope>
    <source>
        <strain evidence="7 8">JCM 16244</strain>
    </source>
</reference>
<dbReference type="GO" id="GO:0071973">
    <property type="term" value="P:bacterial-type flagellum-dependent cell motility"/>
    <property type="evidence" value="ECO:0007669"/>
    <property type="project" value="UniProtKB-UniRule"/>
</dbReference>
<evidence type="ECO:0000256" key="1">
    <source>
        <dbReference type="ARBA" id="ARBA00022636"/>
    </source>
</evidence>
<dbReference type="Proteomes" id="UP000050940">
    <property type="component" value="Unassembled WGS sequence"/>
</dbReference>
<dbReference type="InterPro" id="IPR009926">
    <property type="entry name" value="T3SS_YcgR_PilZN"/>
</dbReference>
<dbReference type="Gene3D" id="2.30.110.10">
    <property type="entry name" value="Electron Transport, Fmn-binding Protein, Chain A"/>
    <property type="match status" value="1"/>
</dbReference>
<dbReference type="Gene3D" id="2.40.10.220">
    <property type="entry name" value="predicted glycosyltransferase like domains"/>
    <property type="match status" value="1"/>
</dbReference>
<keyword evidence="1 4" id="KW-0973">c-di-GMP</keyword>
<keyword evidence="8" id="KW-1185">Reference proteome</keyword>
<dbReference type="RefSeq" id="WP_057640010.1">
    <property type="nucleotide sequence ID" value="NZ_LDJP01000019.1"/>
</dbReference>
<comment type="subcellular location">
    <subcellularLocation>
        <location evidence="4">Bacterial flagellum basal body</location>
    </subcellularLocation>
</comment>
<gene>
    <name evidence="4" type="primary">ycgR</name>
    <name evidence="7" type="ORF">ABB34_04245</name>
</gene>
<dbReference type="InterPro" id="IPR009875">
    <property type="entry name" value="PilZ_domain"/>
</dbReference>
<comment type="similarity">
    <text evidence="4">Belongs to the YcgR family.</text>
</comment>
<dbReference type="STRING" id="659018.ABB34_04245"/>
<protein>
    <recommendedName>
        <fullName evidence="4">Flagellar brake protein YcgR</fullName>
    </recommendedName>
    <alternativeName>
        <fullName evidence="4">Cyclic di-GMP binding protein YcgR</fullName>
    </alternativeName>
</protein>
<dbReference type="Pfam" id="PF07317">
    <property type="entry name" value="PilZN"/>
    <property type="match status" value="1"/>
</dbReference>
<organism evidence="7 8">
    <name type="scientific">Stenotrophomonas daejeonensis</name>
    <dbReference type="NCBI Taxonomy" id="659018"/>
    <lineage>
        <taxon>Bacteria</taxon>
        <taxon>Pseudomonadati</taxon>
        <taxon>Pseudomonadota</taxon>
        <taxon>Gammaproteobacteria</taxon>
        <taxon>Lysobacterales</taxon>
        <taxon>Lysobacteraceae</taxon>
        <taxon>Stenotrophomonas</taxon>
    </lineage>
</organism>
<dbReference type="AlphaFoldDB" id="A0A0R0EB86"/>
<sequence>MSEHEPTESSQTSFDGNLYADEKYMVRNRRQIRMLMQALIDQRATLSAHPDGREQSFPSAVLEVDEDGVLLDGSPMPAVNRSAANAGFLLCFAQVDKVMVRFRVEQPQQQEQGGHVAFRVELPEELYHLQRRELYRLETPVGDSPWCSVPDPAGGEPLRWRAVDISAGGIALLLPAEQQVFKLQQRHAGCVLELPDGTAITTNLVVCSLVTRKQANGVEQERVGLRFEALPRGADAAIQRYIFRIDRERKARLNGDG</sequence>
<dbReference type="EMBL" id="LDJP01000019">
    <property type="protein sequence ID" value="KRG87610.1"/>
    <property type="molecule type" value="Genomic_DNA"/>
</dbReference>
<dbReference type="HAMAP" id="MF_01457">
    <property type="entry name" value="YcgR"/>
    <property type="match status" value="1"/>
</dbReference>
<comment type="function">
    <text evidence="4">Acts as a flagellar brake, regulating swimming and swarming in a bis-(3'-5') cyclic diguanylic acid (c-di-GMP)-dependent manner. Binds 1 c-di-GMP dimer per subunit. Increasing levels of c-di-GMP lead to decreased motility.</text>
</comment>
<dbReference type="GO" id="GO:0071945">
    <property type="term" value="P:regulation of bacterial-type flagellum-dependent cell motility by regulation of motor speed"/>
    <property type="evidence" value="ECO:0007669"/>
    <property type="project" value="UniProtKB-UniRule"/>
</dbReference>
<dbReference type="OrthoDB" id="5572581at2"/>
<dbReference type="GO" id="GO:0035438">
    <property type="term" value="F:cyclic-di-GMP binding"/>
    <property type="evidence" value="ECO:0007669"/>
    <property type="project" value="UniProtKB-UniRule"/>
</dbReference>
<dbReference type="PATRIC" id="fig|659018.3.peg.731"/>
<dbReference type="GO" id="GO:0009425">
    <property type="term" value="C:bacterial-type flagellum basal body"/>
    <property type="evidence" value="ECO:0007669"/>
    <property type="project" value="UniProtKB-SubCell"/>
</dbReference>
<feature type="domain" description="Type III secretion system flagellar brake protein YcgR PilZN" evidence="6">
    <location>
        <begin position="24"/>
        <end position="128"/>
    </location>
</feature>
<feature type="domain" description="PilZ" evidence="5">
    <location>
        <begin position="153"/>
        <end position="244"/>
    </location>
</feature>
<dbReference type="Pfam" id="PF07238">
    <property type="entry name" value="PilZ"/>
    <property type="match status" value="1"/>
</dbReference>
<dbReference type="InterPro" id="IPR023787">
    <property type="entry name" value="T3SS_YcgR"/>
</dbReference>
<evidence type="ECO:0000259" key="6">
    <source>
        <dbReference type="Pfam" id="PF07317"/>
    </source>
</evidence>
<dbReference type="InterPro" id="IPR012349">
    <property type="entry name" value="Split_barrel_FMN-bd"/>
</dbReference>
<name>A0A0R0EB86_9GAMM</name>
<accession>A0A0R0EB86</accession>
<evidence type="ECO:0000259" key="5">
    <source>
        <dbReference type="Pfam" id="PF07238"/>
    </source>
</evidence>
<proteinExistence type="inferred from homology"/>
<evidence type="ECO:0000256" key="3">
    <source>
        <dbReference type="ARBA" id="ARBA00023143"/>
    </source>
</evidence>
<evidence type="ECO:0000313" key="8">
    <source>
        <dbReference type="Proteomes" id="UP000050940"/>
    </source>
</evidence>
<evidence type="ECO:0000256" key="2">
    <source>
        <dbReference type="ARBA" id="ARBA00022741"/>
    </source>
</evidence>
<keyword evidence="3 4" id="KW-0975">Bacterial flagellum</keyword>
<comment type="caution">
    <text evidence="7">The sequence shown here is derived from an EMBL/GenBank/DDBJ whole genome shotgun (WGS) entry which is preliminary data.</text>
</comment>